<dbReference type="InterPro" id="IPR013083">
    <property type="entry name" value="Znf_RING/FYVE/PHD"/>
</dbReference>
<dbReference type="SUPFAM" id="SSF57850">
    <property type="entry name" value="RING/U-box"/>
    <property type="match status" value="1"/>
</dbReference>
<evidence type="ECO:0000256" key="1">
    <source>
        <dbReference type="ARBA" id="ARBA00000900"/>
    </source>
</evidence>
<evidence type="ECO:0000256" key="4">
    <source>
        <dbReference type="ARBA" id="ARBA00004371"/>
    </source>
</evidence>
<dbReference type="Pfam" id="PF01363">
    <property type="entry name" value="FYVE"/>
    <property type="match status" value="1"/>
</dbReference>
<dbReference type="CDD" id="cd16489">
    <property type="entry name" value="mRING-CH-C4HC2H_ZNRF"/>
    <property type="match status" value="1"/>
</dbReference>
<dbReference type="STRING" id="363999.A0A439DH59"/>
<sequence length="758" mass="81174">MSEPPENRGQGDPPRHPGGSGGVNGTGGPSRRANVITSLEAQAEELERALSTQARRGNSVKDDTNTEGTESDIKDFIPRLPLQLPETRHENTPEANIAPQLPAAGHENMLASVEHGAATNGVRANLDDAQAPYASDIASPHSSQSLGNDRAASTDGDAYGDAHNDVNGFGEDGNDAQTPHVPDITTITPSPRSSESSGNNRAGNTNDDGDNDADDESNEGTDNEASSNTGGSPRSPVSRHSRTPPGPDPQPPASQGGSSGQAGPAGNRNYSSQNQSSGSNPNLSSRAGRAGGWDGDHIDSQGQTRAGGNTLRNQQAREHPWAFDRESNQGDEIAGPASDAYLGNFHPQRHGPSHVDPAFPAYTLLGQTPSTSQLRGSSSSMNPIAPSFVPRQQQPATSQEFTIPRWQPDAEVQFCPICNVQFSMFLRKHHCRKCGRVVCNSCSPHRITIPHPYIVRPPGDPGPVPQHSYPGVERGVADFSAIGGGERVRLCNPCVPDPNTTPPQAQRSSRPVIVDGRSSRARPPSNSLGDYGAGLRPGPLPGYSIVRTRSATTGAGQDELQFIPVPVSFPSLYGYPQRQPPQRHMPGSSRPHYPPPMGHPGGAHDTWSSVPGSGLNRPLPRTPTPEPEIPEEDACPVCHCELPSRHLPLYEDLREAHIDYCITLHSGGSSRTAAATESGSHGTPPPRTTRRTRMFPYVATEKDCANDAECTICLEEFKVGDEMARLECFCRFHRSCIDSWFINRPGRCPVHQHDSFGY</sequence>
<comment type="caution">
    <text evidence="21">The sequence shown here is derived from an EMBL/GenBank/DDBJ whole genome shotgun (WGS) entry which is preliminary data.</text>
</comment>
<evidence type="ECO:0000256" key="18">
    <source>
        <dbReference type="SAM" id="MobiDB-lite"/>
    </source>
</evidence>
<dbReference type="GO" id="GO:0061630">
    <property type="term" value="F:ubiquitin protein ligase activity"/>
    <property type="evidence" value="ECO:0007669"/>
    <property type="project" value="UniProtKB-EC"/>
</dbReference>
<evidence type="ECO:0000256" key="17">
    <source>
        <dbReference type="PROSITE-ProRule" id="PRU00175"/>
    </source>
</evidence>
<dbReference type="EMBL" id="RYZI01000020">
    <property type="protein sequence ID" value="RWA13738.1"/>
    <property type="molecule type" value="Genomic_DNA"/>
</dbReference>
<evidence type="ECO:0000256" key="5">
    <source>
        <dbReference type="ARBA" id="ARBA00004906"/>
    </source>
</evidence>
<keyword evidence="7" id="KW-0808">Transferase</keyword>
<dbReference type="EC" id="2.3.2.27" evidence="6"/>
<feature type="region of interest" description="Disordered" evidence="18">
    <location>
        <begin position="575"/>
        <end position="630"/>
    </location>
</feature>
<dbReference type="PROSITE" id="PS50089">
    <property type="entry name" value="ZF_RING_2"/>
    <property type="match status" value="1"/>
</dbReference>
<dbReference type="InterPro" id="IPR017455">
    <property type="entry name" value="Znf_FYVE-rel"/>
</dbReference>
<comment type="pathway">
    <text evidence="5">Protein modification; protein ubiquitination.</text>
</comment>
<keyword evidence="11 17" id="KW-0863">Zinc-finger</keyword>
<keyword evidence="16" id="KW-0449">Lipoprotein</keyword>
<evidence type="ECO:0000256" key="3">
    <source>
        <dbReference type="ARBA" id="ARBA00004177"/>
    </source>
</evidence>
<evidence type="ECO:0000313" key="22">
    <source>
        <dbReference type="Proteomes" id="UP000286045"/>
    </source>
</evidence>
<dbReference type="InterPro" id="IPR011011">
    <property type="entry name" value="Znf_FYVE_PHD"/>
</dbReference>
<dbReference type="GO" id="GO:0016020">
    <property type="term" value="C:membrane"/>
    <property type="evidence" value="ECO:0007669"/>
    <property type="project" value="UniProtKB-SubCell"/>
</dbReference>
<dbReference type="Proteomes" id="UP000286045">
    <property type="component" value="Unassembled WGS sequence"/>
</dbReference>
<dbReference type="SMART" id="SM00184">
    <property type="entry name" value="RING"/>
    <property type="match status" value="1"/>
</dbReference>
<evidence type="ECO:0000313" key="21">
    <source>
        <dbReference type="EMBL" id="RWA13738.1"/>
    </source>
</evidence>
<name>A0A439DH59_9PEZI</name>
<accession>A0A439DH59</accession>
<dbReference type="GO" id="GO:0070936">
    <property type="term" value="P:protein K48-linked ubiquitination"/>
    <property type="evidence" value="ECO:0007669"/>
    <property type="project" value="TreeGrafter"/>
</dbReference>
<dbReference type="PROSITE" id="PS50178">
    <property type="entry name" value="ZF_FYVE"/>
    <property type="match status" value="1"/>
</dbReference>
<dbReference type="InterPro" id="IPR001841">
    <property type="entry name" value="Znf_RING"/>
</dbReference>
<keyword evidence="12" id="KW-0833">Ubl conjugation pathway</keyword>
<dbReference type="GO" id="GO:0043161">
    <property type="term" value="P:proteasome-mediated ubiquitin-dependent protein catabolic process"/>
    <property type="evidence" value="ECO:0007669"/>
    <property type="project" value="TreeGrafter"/>
</dbReference>
<keyword evidence="14" id="KW-0472">Membrane</keyword>
<feature type="compositionally biased region" description="Low complexity" evidence="18">
    <location>
        <begin position="253"/>
        <end position="286"/>
    </location>
</feature>
<dbReference type="SMART" id="SM00064">
    <property type="entry name" value="FYVE"/>
    <property type="match status" value="1"/>
</dbReference>
<comment type="catalytic activity">
    <reaction evidence="1">
        <text>S-ubiquitinyl-[E2 ubiquitin-conjugating enzyme]-L-cysteine + [acceptor protein]-L-lysine = [E2 ubiquitin-conjugating enzyme]-L-cysteine + N(6)-ubiquitinyl-[acceptor protein]-L-lysine.</text>
        <dbReference type="EC" id="2.3.2.27"/>
    </reaction>
</comment>
<feature type="region of interest" description="Disordered" evidence="18">
    <location>
        <begin position="1"/>
        <end position="358"/>
    </location>
</feature>
<proteinExistence type="predicted"/>
<evidence type="ECO:0000256" key="9">
    <source>
        <dbReference type="ARBA" id="ARBA00022723"/>
    </source>
</evidence>
<keyword evidence="8" id="KW-0519">Myristate</keyword>
<dbReference type="GO" id="GO:0005768">
    <property type="term" value="C:endosome"/>
    <property type="evidence" value="ECO:0007669"/>
    <property type="project" value="UniProtKB-SubCell"/>
</dbReference>
<feature type="region of interest" description="Disordered" evidence="18">
    <location>
        <begin position="495"/>
        <end position="535"/>
    </location>
</feature>
<comment type="subcellular location">
    <subcellularLocation>
        <location evidence="3">Endosome</location>
    </subcellularLocation>
    <subcellularLocation>
        <location evidence="4">Lysosome</location>
    </subcellularLocation>
    <subcellularLocation>
        <location evidence="2">Membrane</location>
        <topology evidence="2">Peripheral membrane protein</topology>
    </subcellularLocation>
</comment>
<evidence type="ECO:0000256" key="7">
    <source>
        <dbReference type="ARBA" id="ARBA00022679"/>
    </source>
</evidence>
<evidence type="ECO:0000256" key="16">
    <source>
        <dbReference type="ARBA" id="ARBA00023288"/>
    </source>
</evidence>
<dbReference type="PANTHER" id="PTHR46661:SF4">
    <property type="entry name" value="RING-TYPE DOMAIN-CONTAINING PROTEIN"/>
    <property type="match status" value="1"/>
</dbReference>
<feature type="compositionally biased region" description="Polar residues" evidence="18">
    <location>
        <begin position="223"/>
        <end position="232"/>
    </location>
</feature>
<keyword evidence="9" id="KW-0479">Metal-binding</keyword>
<dbReference type="GO" id="GO:0008270">
    <property type="term" value="F:zinc ion binding"/>
    <property type="evidence" value="ECO:0007669"/>
    <property type="project" value="UniProtKB-KW"/>
</dbReference>
<evidence type="ECO:0000256" key="6">
    <source>
        <dbReference type="ARBA" id="ARBA00012483"/>
    </source>
</evidence>
<feature type="compositionally biased region" description="Polar residues" evidence="18">
    <location>
        <begin position="185"/>
        <end position="197"/>
    </location>
</feature>
<keyword evidence="15" id="KW-0458">Lysosome</keyword>
<dbReference type="InterPro" id="IPR000306">
    <property type="entry name" value="Znf_FYVE"/>
</dbReference>
<evidence type="ECO:0000256" key="12">
    <source>
        <dbReference type="ARBA" id="ARBA00022786"/>
    </source>
</evidence>
<evidence type="ECO:0000256" key="2">
    <source>
        <dbReference type="ARBA" id="ARBA00004170"/>
    </source>
</evidence>
<gene>
    <name evidence="21" type="ORF">EKO27_g1337</name>
</gene>
<dbReference type="CDD" id="cd15737">
    <property type="entry name" value="FYVE2_Vac1p_like"/>
    <property type="match status" value="1"/>
</dbReference>
<feature type="compositionally biased region" description="Basic and acidic residues" evidence="18">
    <location>
        <begin position="315"/>
        <end position="328"/>
    </location>
</feature>
<feature type="compositionally biased region" description="Gly residues" evidence="18">
    <location>
        <begin position="18"/>
        <end position="28"/>
    </location>
</feature>
<reference evidence="21 22" key="1">
    <citation type="submission" date="2018-12" db="EMBL/GenBank/DDBJ databases">
        <title>Draft genome sequence of Xylaria grammica IHI A82.</title>
        <authorList>
            <person name="Buettner E."/>
            <person name="Kellner H."/>
        </authorList>
    </citation>
    <scope>NUCLEOTIDE SEQUENCE [LARGE SCALE GENOMIC DNA]</scope>
    <source>
        <strain evidence="21 22">IHI A82</strain>
    </source>
</reference>
<feature type="compositionally biased region" description="Polar residues" evidence="18">
    <location>
        <begin position="671"/>
        <end position="681"/>
    </location>
</feature>
<feature type="compositionally biased region" description="Polar residues" evidence="18">
    <location>
        <begin position="300"/>
        <end position="314"/>
    </location>
</feature>
<feature type="region of interest" description="Disordered" evidence="18">
    <location>
        <begin position="671"/>
        <end position="690"/>
    </location>
</feature>
<evidence type="ECO:0000256" key="10">
    <source>
        <dbReference type="ARBA" id="ARBA00022753"/>
    </source>
</evidence>
<organism evidence="21 22">
    <name type="scientific">Xylaria grammica</name>
    <dbReference type="NCBI Taxonomy" id="363999"/>
    <lineage>
        <taxon>Eukaryota</taxon>
        <taxon>Fungi</taxon>
        <taxon>Dikarya</taxon>
        <taxon>Ascomycota</taxon>
        <taxon>Pezizomycotina</taxon>
        <taxon>Sordariomycetes</taxon>
        <taxon>Xylariomycetidae</taxon>
        <taxon>Xylariales</taxon>
        <taxon>Xylariaceae</taxon>
        <taxon>Xylaria</taxon>
    </lineage>
</organism>
<dbReference type="AlphaFoldDB" id="A0A439DH59"/>
<evidence type="ECO:0000256" key="8">
    <source>
        <dbReference type="ARBA" id="ARBA00022707"/>
    </source>
</evidence>
<feature type="domain" description="FYVE-type" evidence="20">
    <location>
        <begin position="409"/>
        <end position="499"/>
    </location>
</feature>
<evidence type="ECO:0000256" key="15">
    <source>
        <dbReference type="ARBA" id="ARBA00023228"/>
    </source>
</evidence>
<keyword evidence="10" id="KW-0967">Endosome</keyword>
<dbReference type="PANTHER" id="PTHR46661">
    <property type="entry name" value="E3 UBIQUITIN-PROTEIN LIGASE ZNRF1-LIKE PROTEIN"/>
    <property type="match status" value="1"/>
</dbReference>
<protein>
    <recommendedName>
        <fullName evidence="6">RING-type E3 ubiquitin transferase</fullName>
        <ecNumber evidence="6">2.3.2.27</ecNumber>
    </recommendedName>
</protein>
<evidence type="ECO:0000256" key="14">
    <source>
        <dbReference type="ARBA" id="ARBA00023136"/>
    </source>
</evidence>
<feature type="compositionally biased region" description="Acidic residues" evidence="18">
    <location>
        <begin position="207"/>
        <end position="222"/>
    </location>
</feature>
<evidence type="ECO:0000259" key="20">
    <source>
        <dbReference type="PROSITE" id="PS50178"/>
    </source>
</evidence>
<keyword evidence="22" id="KW-1185">Reference proteome</keyword>
<feature type="domain" description="RING-type" evidence="19">
    <location>
        <begin position="710"/>
        <end position="752"/>
    </location>
</feature>
<dbReference type="Pfam" id="PF13639">
    <property type="entry name" value="zf-RING_2"/>
    <property type="match status" value="1"/>
</dbReference>
<keyword evidence="13" id="KW-0862">Zinc</keyword>
<dbReference type="SUPFAM" id="SSF57903">
    <property type="entry name" value="FYVE/PHD zinc finger"/>
    <property type="match status" value="1"/>
</dbReference>
<dbReference type="InterPro" id="IPR051878">
    <property type="entry name" value="ZNRF_ubiq-protein_ligase"/>
</dbReference>
<dbReference type="Gene3D" id="3.30.40.10">
    <property type="entry name" value="Zinc/RING finger domain, C3HC4 (zinc finger)"/>
    <property type="match status" value="2"/>
</dbReference>
<evidence type="ECO:0000259" key="19">
    <source>
        <dbReference type="PROSITE" id="PS50089"/>
    </source>
</evidence>
<evidence type="ECO:0000256" key="11">
    <source>
        <dbReference type="ARBA" id="ARBA00022771"/>
    </source>
</evidence>
<evidence type="ECO:0000256" key="13">
    <source>
        <dbReference type="ARBA" id="ARBA00022833"/>
    </source>
</evidence>